<sequence length="61" mass="7183">MNAEEYAAITIFPTNFLLFEEKNLPENRIMTMYPRFTDNAEQPFRNILKLAFSGEYAAIYL</sequence>
<protein>
    <submittedName>
        <fullName evidence="1">Uncharacterized protein</fullName>
    </submittedName>
</protein>
<gene>
    <name evidence="1" type="ORF">KDM87_08350</name>
</gene>
<organism evidence="1 2">
    <name type="scientific">Undibacterium rivi</name>
    <dbReference type="NCBI Taxonomy" id="2828729"/>
    <lineage>
        <taxon>Bacteria</taxon>
        <taxon>Pseudomonadati</taxon>
        <taxon>Pseudomonadota</taxon>
        <taxon>Betaproteobacteria</taxon>
        <taxon>Burkholderiales</taxon>
        <taxon>Oxalobacteraceae</taxon>
        <taxon>Undibacterium</taxon>
    </lineage>
</organism>
<dbReference type="RefSeq" id="WP_212678603.1">
    <property type="nucleotide sequence ID" value="NZ_JAGSPK010000002.1"/>
</dbReference>
<reference evidence="1 2" key="1">
    <citation type="submission" date="2021-04" db="EMBL/GenBank/DDBJ databases">
        <title>novel species isolated from subtropical streams in China.</title>
        <authorList>
            <person name="Lu H."/>
        </authorList>
    </citation>
    <scope>NUCLEOTIDE SEQUENCE [LARGE SCALE GENOMIC DNA]</scope>
    <source>
        <strain evidence="1 2">FT147W</strain>
    </source>
</reference>
<evidence type="ECO:0000313" key="1">
    <source>
        <dbReference type="EMBL" id="MBR7792601.1"/>
    </source>
</evidence>
<comment type="caution">
    <text evidence="1">The sequence shown here is derived from an EMBL/GenBank/DDBJ whole genome shotgun (WGS) entry which is preliminary data.</text>
</comment>
<accession>A0ABS5H1L6</accession>
<name>A0ABS5H1L6_9BURK</name>
<evidence type="ECO:0000313" key="2">
    <source>
        <dbReference type="Proteomes" id="UP000682982"/>
    </source>
</evidence>
<keyword evidence="2" id="KW-1185">Reference proteome</keyword>
<dbReference type="Proteomes" id="UP000682982">
    <property type="component" value="Unassembled WGS sequence"/>
</dbReference>
<proteinExistence type="predicted"/>
<dbReference type="EMBL" id="JAGSPK010000002">
    <property type="protein sequence ID" value="MBR7792601.1"/>
    <property type="molecule type" value="Genomic_DNA"/>
</dbReference>